<reference evidence="8" key="1">
    <citation type="submission" date="2025-08" db="UniProtKB">
        <authorList>
            <consortium name="RefSeq"/>
        </authorList>
    </citation>
    <scope>IDENTIFICATION</scope>
    <source>
        <tissue evidence="8">Blood</tissue>
    </source>
</reference>
<comment type="similarity">
    <text evidence="4">Belongs to the TCTP family.</text>
</comment>
<feature type="region of interest" description="Disordered" evidence="5">
    <location>
        <begin position="13"/>
        <end position="33"/>
    </location>
</feature>
<dbReference type="RefSeq" id="XP_027459824.1">
    <property type="nucleotide sequence ID" value="XM_027604023.1"/>
</dbReference>
<comment type="subunit">
    <text evidence="3">Homodimer. Interacts with STEAP3. Interacts with TSC22D1; interaction results in the destabilization of TSC22D1 protein.</text>
</comment>
<organism evidence="7 8">
    <name type="scientific">Zalophus californianus</name>
    <name type="common">California sealion</name>
    <dbReference type="NCBI Taxonomy" id="9704"/>
    <lineage>
        <taxon>Eukaryota</taxon>
        <taxon>Metazoa</taxon>
        <taxon>Chordata</taxon>
        <taxon>Craniata</taxon>
        <taxon>Vertebrata</taxon>
        <taxon>Euteleostomi</taxon>
        <taxon>Mammalia</taxon>
        <taxon>Eutheria</taxon>
        <taxon>Laurasiatheria</taxon>
        <taxon>Carnivora</taxon>
        <taxon>Caniformia</taxon>
        <taxon>Pinnipedia</taxon>
        <taxon>Otariidae</taxon>
        <taxon>Zalophus</taxon>
    </lineage>
</organism>
<dbReference type="InterPro" id="IPR011323">
    <property type="entry name" value="Mss4/transl-control_tumour"/>
</dbReference>
<sequence length="192" mass="21832">MCGIGGRLSSLSPLCAPTQFHPHPPPSGRSPRQFGNLRIQELSRQGPDTGKLNLGKRINRVNTVESLIGENVFVESPKGKGTQITVITGVDIVMNHHLQETRFTKETHRKYIKDYMKSIKGKLKEQRPERVKPFMTGATEQIKHIFTNFKNNQFFIDKTMNPDDMVVILDYHKDGATPYVIYFKAGFDVKKC</sequence>
<evidence type="ECO:0000256" key="5">
    <source>
        <dbReference type="SAM" id="MobiDB-lite"/>
    </source>
</evidence>
<evidence type="ECO:0000256" key="2">
    <source>
        <dbReference type="ARBA" id="ARBA00046053"/>
    </source>
</evidence>
<accession>A0A6J2DU20</accession>
<dbReference type="Gene3D" id="2.170.150.10">
    <property type="entry name" value="Metal Binding Protein, Guanine Nucleotide Exchange Factor, Chain A"/>
    <property type="match status" value="1"/>
</dbReference>
<name>A0A6J2DU20_ZALCA</name>
<keyword evidence="7" id="KW-1185">Reference proteome</keyword>
<gene>
    <name evidence="8" type="primary">LOC113927844</name>
</gene>
<dbReference type="KEGG" id="zca:113927844"/>
<evidence type="ECO:0000313" key="8">
    <source>
        <dbReference type="RefSeq" id="XP_027459824.1"/>
    </source>
</evidence>
<evidence type="ECO:0000313" key="7">
    <source>
        <dbReference type="Proteomes" id="UP000515165"/>
    </source>
</evidence>
<dbReference type="PANTHER" id="PTHR11991">
    <property type="entry name" value="TRANSLATIONALLY CONTROLLED TUMOR PROTEIN-RELATED"/>
    <property type="match status" value="1"/>
</dbReference>
<evidence type="ECO:0000256" key="3">
    <source>
        <dbReference type="ARBA" id="ARBA00047116"/>
    </source>
</evidence>
<comment type="function">
    <text evidence="2">Involved in calcium binding and microtubule stabilization. Acts as a negative regulator of TSC22D1-mediated apoptosis, via interaction with and destabilization of TSC22D1 protein.</text>
</comment>
<dbReference type="SUPFAM" id="SSF51316">
    <property type="entry name" value="Mss4-like"/>
    <property type="match status" value="1"/>
</dbReference>
<dbReference type="OrthoDB" id="10248936at2759"/>
<dbReference type="GO" id="GO:0005509">
    <property type="term" value="F:calcium ion binding"/>
    <property type="evidence" value="ECO:0007669"/>
    <property type="project" value="TreeGrafter"/>
</dbReference>
<evidence type="ECO:0000256" key="4">
    <source>
        <dbReference type="PROSITE-ProRule" id="PRU01133"/>
    </source>
</evidence>
<dbReference type="InterPro" id="IPR034737">
    <property type="entry name" value="TCTP"/>
</dbReference>
<dbReference type="Pfam" id="PF00838">
    <property type="entry name" value="TCTP"/>
    <property type="match status" value="1"/>
</dbReference>
<dbReference type="PROSITE" id="PS51797">
    <property type="entry name" value="TCTP_3"/>
    <property type="match status" value="1"/>
</dbReference>
<dbReference type="Proteomes" id="UP000515165">
    <property type="component" value="Chromosome 7"/>
</dbReference>
<evidence type="ECO:0000259" key="6">
    <source>
        <dbReference type="PROSITE" id="PS51797"/>
    </source>
</evidence>
<protein>
    <recommendedName>
        <fullName evidence="1">Translationally-controlled tumor protein</fullName>
    </recommendedName>
</protein>
<dbReference type="GO" id="GO:0005737">
    <property type="term" value="C:cytoplasm"/>
    <property type="evidence" value="ECO:0007669"/>
    <property type="project" value="TreeGrafter"/>
</dbReference>
<dbReference type="InterPro" id="IPR011057">
    <property type="entry name" value="Mss4-like_sf"/>
</dbReference>
<dbReference type="PANTHER" id="PTHR11991:SF0">
    <property type="entry name" value="TRANSLATIONALLY-CONTROLLED TUMOR PROTEIN"/>
    <property type="match status" value="1"/>
</dbReference>
<dbReference type="AlphaFoldDB" id="A0A6J2DU20"/>
<dbReference type="GeneID" id="113927844"/>
<dbReference type="InterPro" id="IPR018105">
    <property type="entry name" value="Translational_control_tumour_p"/>
</dbReference>
<feature type="domain" description="TCTP" evidence="6">
    <location>
        <begin position="1"/>
        <end position="192"/>
    </location>
</feature>
<proteinExistence type="inferred from homology"/>
<evidence type="ECO:0000256" key="1">
    <source>
        <dbReference type="ARBA" id="ARBA00040832"/>
    </source>
</evidence>